<gene>
    <name evidence="2" type="ORF">RT723_14545</name>
</gene>
<dbReference type="Gene3D" id="3.40.630.30">
    <property type="match status" value="1"/>
</dbReference>
<dbReference type="GO" id="GO:0016746">
    <property type="term" value="F:acyltransferase activity"/>
    <property type="evidence" value="ECO:0007669"/>
    <property type="project" value="UniProtKB-KW"/>
</dbReference>
<evidence type="ECO:0000259" key="1">
    <source>
        <dbReference type="Pfam" id="PF00583"/>
    </source>
</evidence>
<evidence type="ECO:0000313" key="2">
    <source>
        <dbReference type="EMBL" id="MDU0114191.1"/>
    </source>
</evidence>
<organism evidence="2 3">
    <name type="scientific">Psychrosphaera aquimarina</name>
    <dbReference type="NCBI Taxonomy" id="2044854"/>
    <lineage>
        <taxon>Bacteria</taxon>
        <taxon>Pseudomonadati</taxon>
        <taxon>Pseudomonadota</taxon>
        <taxon>Gammaproteobacteria</taxon>
        <taxon>Alteromonadales</taxon>
        <taxon>Pseudoalteromonadaceae</taxon>
        <taxon>Psychrosphaera</taxon>
    </lineage>
</organism>
<accession>A0ABU3R3E8</accession>
<dbReference type="InterPro" id="IPR016181">
    <property type="entry name" value="Acyl_CoA_acyltransferase"/>
</dbReference>
<reference evidence="2 3" key="1">
    <citation type="submission" date="2023-10" db="EMBL/GenBank/DDBJ databases">
        <title>Psychrosphaera aquimaarina strain SW33 isolated from seawater.</title>
        <authorList>
            <person name="Bayburt H."/>
            <person name="Kim J.M."/>
            <person name="Choi B.J."/>
            <person name="Jeon C.O."/>
        </authorList>
    </citation>
    <scope>NUCLEOTIDE SEQUENCE [LARGE SCALE GENOMIC DNA]</scope>
    <source>
        <strain evidence="2 3">KCTC 52743</strain>
    </source>
</reference>
<dbReference type="Proteomes" id="UP001257914">
    <property type="component" value="Unassembled WGS sequence"/>
</dbReference>
<sequence length="191" mass="21765">MKTQFQLYNLSEEHFTDVINLGNLVHGDGYLFPDTLAAMHLKGIKDRLNSSFVLYHGDMLVGFRITYAPNNWQLDRWCTPELWPIATENVAYFKCNTIHPDFQGKGLGGKLLSESMTTLKQMGAKAGLSHIWMQSPGNASFKYFTKAGGVLIKTHPRRWHEDEALQDYVCIICGEDCFCNASEMMLEFDKE</sequence>
<protein>
    <submittedName>
        <fullName evidence="2">GNAT family N-acetyltransferase</fullName>
        <ecNumber evidence="2">2.3.1.-</ecNumber>
    </submittedName>
</protein>
<keyword evidence="2" id="KW-0012">Acyltransferase</keyword>
<dbReference type="InterPro" id="IPR000182">
    <property type="entry name" value="GNAT_dom"/>
</dbReference>
<keyword evidence="2" id="KW-0808">Transferase</keyword>
<feature type="domain" description="N-acetyltransferase" evidence="1">
    <location>
        <begin position="44"/>
        <end position="147"/>
    </location>
</feature>
<dbReference type="RefSeq" id="WP_315947796.1">
    <property type="nucleotide sequence ID" value="NZ_JAWCUA010000010.1"/>
</dbReference>
<dbReference type="EC" id="2.3.1.-" evidence="2"/>
<name>A0ABU3R3E8_9GAMM</name>
<dbReference type="EMBL" id="JAWCUA010000010">
    <property type="protein sequence ID" value="MDU0114191.1"/>
    <property type="molecule type" value="Genomic_DNA"/>
</dbReference>
<evidence type="ECO:0000313" key="3">
    <source>
        <dbReference type="Proteomes" id="UP001257914"/>
    </source>
</evidence>
<comment type="caution">
    <text evidence="2">The sequence shown here is derived from an EMBL/GenBank/DDBJ whole genome shotgun (WGS) entry which is preliminary data.</text>
</comment>
<keyword evidence="3" id="KW-1185">Reference proteome</keyword>
<dbReference type="Pfam" id="PF00583">
    <property type="entry name" value="Acetyltransf_1"/>
    <property type="match status" value="1"/>
</dbReference>
<dbReference type="CDD" id="cd04301">
    <property type="entry name" value="NAT_SF"/>
    <property type="match status" value="1"/>
</dbReference>
<dbReference type="SUPFAM" id="SSF55729">
    <property type="entry name" value="Acyl-CoA N-acyltransferases (Nat)"/>
    <property type="match status" value="1"/>
</dbReference>
<proteinExistence type="predicted"/>